<keyword evidence="2" id="KW-0489">Methyltransferase</keyword>
<dbReference type="Proteomes" id="UP001162131">
    <property type="component" value="Unassembled WGS sequence"/>
</dbReference>
<evidence type="ECO:0000256" key="2">
    <source>
        <dbReference type="ARBA" id="ARBA00022603"/>
    </source>
</evidence>
<dbReference type="InterPro" id="IPR013123">
    <property type="entry name" value="SpoU_subst-bd"/>
</dbReference>
<dbReference type="GO" id="GO:0005739">
    <property type="term" value="C:mitochondrion"/>
    <property type="evidence" value="ECO:0007669"/>
    <property type="project" value="UniProtKB-SubCell"/>
</dbReference>
<organism evidence="8 9">
    <name type="scientific">Blepharisma stoltei</name>
    <dbReference type="NCBI Taxonomy" id="1481888"/>
    <lineage>
        <taxon>Eukaryota</taxon>
        <taxon>Sar</taxon>
        <taxon>Alveolata</taxon>
        <taxon>Ciliophora</taxon>
        <taxon>Postciliodesmatophora</taxon>
        <taxon>Heterotrichea</taxon>
        <taxon>Heterotrichida</taxon>
        <taxon>Blepharismidae</taxon>
        <taxon>Blepharisma</taxon>
    </lineage>
</organism>
<evidence type="ECO:0000256" key="5">
    <source>
        <dbReference type="ARBA" id="ARBA00023128"/>
    </source>
</evidence>
<protein>
    <recommendedName>
        <fullName evidence="6">rRNA methyltransferase 1, mitochondrial</fullName>
    </recommendedName>
</protein>
<evidence type="ECO:0000313" key="9">
    <source>
        <dbReference type="Proteomes" id="UP001162131"/>
    </source>
</evidence>
<evidence type="ECO:0000256" key="1">
    <source>
        <dbReference type="ARBA" id="ARBA00004173"/>
    </source>
</evidence>
<keyword evidence="4" id="KW-0809">Transit peptide</keyword>
<dbReference type="InterPro" id="IPR047182">
    <property type="entry name" value="MRM1"/>
</dbReference>
<dbReference type="InterPro" id="IPR029026">
    <property type="entry name" value="tRNA_m1G_MTases_N"/>
</dbReference>
<dbReference type="GO" id="GO:0003723">
    <property type="term" value="F:RNA binding"/>
    <property type="evidence" value="ECO:0007669"/>
    <property type="project" value="InterPro"/>
</dbReference>
<dbReference type="InterPro" id="IPR029028">
    <property type="entry name" value="Alpha/beta_knot_MTases"/>
</dbReference>
<dbReference type="Pfam" id="PF00588">
    <property type="entry name" value="SpoU_methylase"/>
    <property type="match status" value="1"/>
</dbReference>
<dbReference type="EMBL" id="CAJZBQ010000030">
    <property type="protein sequence ID" value="CAG9322007.1"/>
    <property type="molecule type" value="Genomic_DNA"/>
</dbReference>
<dbReference type="SUPFAM" id="SSF55315">
    <property type="entry name" value="L30e-like"/>
    <property type="match status" value="1"/>
</dbReference>
<dbReference type="InterPro" id="IPR029064">
    <property type="entry name" value="Ribosomal_eL30-like_sf"/>
</dbReference>
<dbReference type="InterPro" id="IPR001537">
    <property type="entry name" value="SpoU_MeTrfase"/>
</dbReference>
<evidence type="ECO:0000259" key="7">
    <source>
        <dbReference type="SMART" id="SM00967"/>
    </source>
</evidence>
<accession>A0AAU9J8J9</accession>
<evidence type="ECO:0000313" key="8">
    <source>
        <dbReference type="EMBL" id="CAG9322007.1"/>
    </source>
</evidence>
<feature type="domain" description="RNA 2-O ribose methyltransferase substrate binding" evidence="7">
    <location>
        <begin position="5"/>
        <end position="79"/>
    </location>
</feature>
<keyword evidence="3" id="KW-0808">Transferase</keyword>
<dbReference type="Pfam" id="PF08032">
    <property type="entry name" value="SpoU_sub_bind"/>
    <property type="match status" value="1"/>
</dbReference>
<dbReference type="AlphaFoldDB" id="A0AAU9J8J9"/>
<dbReference type="Gene3D" id="3.40.1280.10">
    <property type="match status" value="1"/>
</dbReference>
<dbReference type="PANTHER" id="PTHR46103">
    <property type="entry name" value="RRNA METHYLTRANSFERASE 1, MITOCHONDRIAL"/>
    <property type="match status" value="1"/>
</dbReference>
<gene>
    <name evidence="8" type="ORF">BSTOLATCC_MIC30389</name>
</gene>
<keyword evidence="9" id="KW-1185">Reference proteome</keyword>
<dbReference type="GO" id="GO:0016435">
    <property type="term" value="F:rRNA (guanine) methyltransferase activity"/>
    <property type="evidence" value="ECO:0007669"/>
    <property type="project" value="TreeGrafter"/>
</dbReference>
<dbReference type="SMART" id="SM00967">
    <property type="entry name" value="SpoU_sub_bind"/>
    <property type="match status" value="1"/>
</dbReference>
<dbReference type="SUPFAM" id="SSF75217">
    <property type="entry name" value="alpha/beta knot"/>
    <property type="match status" value="1"/>
</dbReference>
<dbReference type="Gene3D" id="3.30.1330.30">
    <property type="match status" value="1"/>
</dbReference>
<evidence type="ECO:0000256" key="4">
    <source>
        <dbReference type="ARBA" id="ARBA00022946"/>
    </source>
</evidence>
<dbReference type="PANTHER" id="PTHR46103:SF1">
    <property type="entry name" value="RRNA METHYLTRANSFERASE 1, MITOCHONDRIAL"/>
    <property type="match status" value="1"/>
</dbReference>
<keyword evidence="5" id="KW-0496">Mitochondrion</keyword>
<evidence type="ECO:0000256" key="3">
    <source>
        <dbReference type="ARBA" id="ARBA00022679"/>
    </source>
</evidence>
<reference evidence="8" key="1">
    <citation type="submission" date="2021-09" db="EMBL/GenBank/DDBJ databases">
        <authorList>
            <consortium name="AG Swart"/>
            <person name="Singh M."/>
            <person name="Singh A."/>
            <person name="Seah K."/>
            <person name="Emmerich C."/>
        </authorList>
    </citation>
    <scope>NUCLEOTIDE SEQUENCE</scope>
    <source>
        <strain evidence="8">ATCC30299</strain>
    </source>
</reference>
<evidence type="ECO:0000256" key="6">
    <source>
        <dbReference type="ARBA" id="ARBA00034881"/>
    </source>
</evidence>
<comment type="caution">
    <text evidence="8">The sequence shown here is derived from an EMBL/GenBank/DDBJ whole genome shotgun (WGS) entry which is preliminary data.</text>
</comment>
<comment type="subcellular location">
    <subcellularLocation>
        <location evidence="1">Mitochondrion</location>
    </subcellularLocation>
</comment>
<proteinExistence type="predicted"/>
<name>A0AAU9J8J9_9CILI</name>
<sequence>MAYQYLYGFNPILAALSANRRKFFKLFMTEPIFENKKILDLAKEMQITTQVITKEKIEKFAYNKPHQGVILKASELEPNKITDPSSLYVTGNHSQLWVCLDQVTDPQNFGTVLRVAEFLKIEGVLIPSKNTAPLSATVAKVSSGAVDWMNICSVNDIPLFLSQAKLKEWKVIGTGKGAPISALHTFLKPSDNVIIIFGSEGQGIRPRILKECQEQFWIEGHSEAIDSLNIATASAIFLHNLKTYLNNS</sequence>